<reference evidence="11 12" key="1">
    <citation type="submission" date="2017-04" db="EMBL/GenBank/DDBJ databases">
        <authorList>
            <person name="Afonso C.L."/>
            <person name="Miller P.J."/>
            <person name="Scott M.A."/>
            <person name="Spackman E."/>
            <person name="Goraichik I."/>
            <person name="Dimitrov K.M."/>
            <person name="Suarez D.L."/>
            <person name="Swayne D.E."/>
        </authorList>
    </citation>
    <scope>NUCLEOTIDE SEQUENCE [LARGE SCALE GENOMIC DNA]</scope>
</reference>
<protein>
    <recommendedName>
        <fullName evidence="4">Peroxisome assembly protein 22</fullName>
    </recommendedName>
</protein>
<dbReference type="EMBL" id="FXLY01000006">
    <property type="protein sequence ID" value="SMN20705.1"/>
    <property type="molecule type" value="Genomic_DNA"/>
</dbReference>
<evidence type="ECO:0000256" key="7">
    <source>
        <dbReference type="ARBA" id="ARBA00022989"/>
    </source>
</evidence>
<evidence type="ECO:0000256" key="6">
    <source>
        <dbReference type="ARBA" id="ARBA00022692"/>
    </source>
</evidence>
<sequence>MAPSGRRTSKTRLLAYGVALTVAVGTSAWLLWKSSKEEAEEDKTSKTVHKYKSRCIIMTKSISESQDIKWATIMKDPNVVVIVAPKVEFPQLVYPNQVIDNNDLFKIIHCDTNNGVWACVKSLKKDELLLVSHDLEHEIPTDIIRYVKHINDIKDTPNVVSYLNSYTQ</sequence>
<keyword evidence="6 10" id="KW-0812">Transmembrane</keyword>
<keyword evidence="7 10" id="KW-1133">Transmembrane helix</keyword>
<name>A0A1X7R4Y5_9SACH</name>
<dbReference type="InterPro" id="IPR024359">
    <property type="entry name" value="Peroxin-22"/>
</dbReference>
<evidence type="ECO:0000256" key="1">
    <source>
        <dbReference type="ARBA" id="ARBA00003659"/>
    </source>
</evidence>
<comment type="similarity">
    <text evidence="3">Belongs to the peroxin-22 family.</text>
</comment>
<keyword evidence="9" id="KW-0576">Peroxisome</keyword>
<dbReference type="GO" id="GO:0005778">
    <property type="term" value="C:peroxisomal membrane"/>
    <property type="evidence" value="ECO:0007669"/>
    <property type="project" value="UniProtKB-SubCell"/>
</dbReference>
<evidence type="ECO:0000256" key="8">
    <source>
        <dbReference type="ARBA" id="ARBA00023136"/>
    </source>
</evidence>
<evidence type="ECO:0000313" key="12">
    <source>
        <dbReference type="Proteomes" id="UP000196158"/>
    </source>
</evidence>
<evidence type="ECO:0000256" key="2">
    <source>
        <dbReference type="ARBA" id="ARBA00004549"/>
    </source>
</evidence>
<evidence type="ECO:0000256" key="3">
    <source>
        <dbReference type="ARBA" id="ARBA00009642"/>
    </source>
</evidence>
<feature type="transmembrane region" description="Helical" evidence="10">
    <location>
        <begin position="12"/>
        <end position="32"/>
    </location>
</feature>
<gene>
    <name evidence="11" type="ORF">KASA_0M00957G</name>
</gene>
<comment type="subcellular location">
    <subcellularLocation>
        <location evidence="2">Peroxisome membrane</location>
        <topology evidence="2">Single-pass membrane protein</topology>
    </subcellularLocation>
</comment>
<dbReference type="GO" id="GO:0007031">
    <property type="term" value="P:peroxisome organization"/>
    <property type="evidence" value="ECO:0007669"/>
    <property type="project" value="UniProtKB-KW"/>
</dbReference>
<evidence type="ECO:0000256" key="9">
    <source>
        <dbReference type="ARBA" id="ARBA00023140"/>
    </source>
</evidence>
<evidence type="ECO:0000313" key="11">
    <source>
        <dbReference type="EMBL" id="SMN20705.1"/>
    </source>
</evidence>
<dbReference type="Pfam" id="PF12827">
    <property type="entry name" value="Peroxin-22"/>
    <property type="match status" value="1"/>
</dbReference>
<keyword evidence="5" id="KW-0962">Peroxisome biogenesis</keyword>
<organism evidence="11 12">
    <name type="scientific">Maudiozyma saulgeensis</name>
    <dbReference type="NCBI Taxonomy" id="1789683"/>
    <lineage>
        <taxon>Eukaryota</taxon>
        <taxon>Fungi</taxon>
        <taxon>Dikarya</taxon>
        <taxon>Ascomycota</taxon>
        <taxon>Saccharomycotina</taxon>
        <taxon>Saccharomycetes</taxon>
        <taxon>Saccharomycetales</taxon>
        <taxon>Saccharomycetaceae</taxon>
        <taxon>Maudiozyma</taxon>
    </lineage>
</organism>
<evidence type="ECO:0000256" key="4">
    <source>
        <dbReference type="ARBA" id="ARBA00018967"/>
    </source>
</evidence>
<dbReference type="AlphaFoldDB" id="A0A1X7R4Y5"/>
<evidence type="ECO:0000256" key="5">
    <source>
        <dbReference type="ARBA" id="ARBA00022593"/>
    </source>
</evidence>
<dbReference type="OrthoDB" id="4036401at2759"/>
<keyword evidence="12" id="KW-1185">Reference proteome</keyword>
<keyword evidence="8 10" id="KW-0472">Membrane</keyword>
<evidence type="ECO:0000256" key="10">
    <source>
        <dbReference type="SAM" id="Phobius"/>
    </source>
</evidence>
<proteinExistence type="inferred from homology"/>
<dbReference type="Gene3D" id="3.40.50.11730">
    <property type="entry name" value="Peroxisome assembly protein 22"/>
    <property type="match status" value="1"/>
</dbReference>
<comment type="function">
    <text evidence="1">Involved in peroxisome biogenesis.</text>
</comment>
<dbReference type="Proteomes" id="UP000196158">
    <property type="component" value="Unassembled WGS sequence"/>
</dbReference>
<dbReference type="InterPro" id="IPR038613">
    <property type="entry name" value="Peroxin-22_C_sf"/>
</dbReference>
<accession>A0A1X7R4Y5</accession>